<gene>
    <name evidence="2" type="ORF">OB919_10990</name>
</gene>
<dbReference type="GO" id="GO:0005886">
    <property type="term" value="C:plasma membrane"/>
    <property type="evidence" value="ECO:0007669"/>
    <property type="project" value="UniProtKB-SubCell"/>
</dbReference>
<evidence type="ECO:0000313" key="2">
    <source>
        <dbReference type="EMBL" id="MCU4752508.1"/>
    </source>
</evidence>
<feature type="transmembrane region" description="Helical" evidence="1">
    <location>
        <begin position="168"/>
        <end position="185"/>
    </location>
</feature>
<feature type="transmembrane region" description="Helical" evidence="1">
    <location>
        <begin position="256"/>
        <end position="273"/>
    </location>
</feature>
<reference evidence="2 3" key="1">
    <citation type="submission" date="2022-09" db="EMBL/GenBank/DDBJ databases">
        <title>Enrichment on poylsaccharides allowed isolation of novel metabolic and taxonomic groups of Haloarchaea.</title>
        <authorList>
            <person name="Sorokin D.Y."/>
            <person name="Elcheninov A.G."/>
            <person name="Khizhniak T.V."/>
            <person name="Kolganova T.V."/>
            <person name="Kublanov I.V."/>
        </authorList>
    </citation>
    <scope>NUCLEOTIDE SEQUENCE [LARGE SCALE GENOMIC DNA]</scope>
    <source>
        <strain evidence="2 3">AArc-curdl1</strain>
    </source>
</reference>
<dbReference type="Pfam" id="PF12679">
    <property type="entry name" value="ABC2_membrane_2"/>
    <property type="match status" value="1"/>
</dbReference>
<dbReference type="EMBL" id="JAOPJZ010000007">
    <property type="protein sequence ID" value="MCU4752508.1"/>
    <property type="molecule type" value="Genomic_DNA"/>
</dbReference>
<dbReference type="GO" id="GO:0140359">
    <property type="term" value="F:ABC-type transporter activity"/>
    <property type="evidence" value="ECO:0007669"/>
    <property type="project" value="InterPro"/>
</dbReference>
<feature type="transmembrane region" description="Helical" evidence="1">
    <location>
        <begin position="103"/>
        <end position="129"/>
    </location>
</feature>
<name>A0AAP2Z8Y4_9EURY</name>
<protein>
    <submittedName>
        <fullName evidence="2">ABC transporter permease</fullName>
    </submittedName>
</protein>
<evidence type="ECO:0000313" key="3">
    <source>
        <dbReference type="Proteomes" id="UP001321047"/>
    </source>
</evidence>
<organism evidence="2 3">
    <name type="scientific">Natronosalvus hydrolyticus</name>
    <dbReference type="NCBI Taxonomy" id="2979988"/>
    <lineage>
        <taxon>Archaea</taxon>
        <taxon>Methanobacteriati</taxon>
        <taxon>Methanobacteriota</taxon>
        <taxon>Stenosarchaea group</taxon>
        <taxon>Halobacteria</taxon>
        <taxon>Halobacteriales</taxon>
        <taxon>Natrialbaceae</taxon>
        <taxon>Natronosalvus</taxon>
    </lineage>
</organism>
<dbReference type="PANTHER" id="PTHR43471">
    <property type="entry name" value="ABC TRANSPORTER PERMEASE"/>
    <property type="match status" value="1"/>
</dbReference>
<accession>A0AAP2Z8Y4</accession>
<dbReference type="Proteomes" id="UP001321047">
    <property type="component" value="Unassembled WGS sequence"/>
</dbReference>
<dbReference type="RefSeq" id="WP_342808840.1">
    <property type="nucleotide sequence ID" value="NZ_JAOPJZ010000007.1"/>
</dbReference>
<proteinExistence type="predicted"/>
<keyword evidence="1" id="KW-1133">Transmembrane helix</keyword>
<keyword evidence="1" id="KW-0472">Membrane</keyword>
<dbReference type="PANTHER" id="PTHR43471:SF1">
    <property type="entry name" value="ABC TRANSPORTER PERMEASE PROTEIN NOSY-RELATED"/>
    <property type="match status" value="1"/>
</dbReference>
<feature type="transmembrane region" description="Helical" evidence="1">
    <location>
        <begin position="20"/>
        <end position="40"/>
    </location>
</feature>
<sequence>MSIRTVATKDFLDARRAKIVWLVGSHYALLIGVFFLQVRLDGLEGQSGLFAALWNMVFVGAVFVPAIALVAAYLAIAGERESGSIKYLLSTPVSRRDVVIGKYVSRAGIVAASLLTGFALAALLTVAWFESFQVSVFAGVVFLTVVYALAYVGVAIAISAVTASRSRAMLGALGFYFATNVMTLNDDVSGLAGLEYVLNEVLGLRIADDAIQFIGMVTNPTRAYLVATIGVFPESMTEATELPTAADLSWYVQPEVAVIVLIGWLIVPVVFGLRRFKRADLS</sequence>
<keyword evidence="3" id="KW-1185">Reference proteome</keyword>
<evidence type="ECO:0000256" key="1">
    <source>
        <dbReference type="SAM" id="Phobius"/>
    </source>
</evidence>
<feature type="transmembrane region" description="Helical" evidence="1">
    <location>
        <begin position="135"/>
        <end position="161"/>
    </location>
</feature>
<dbReference type="AlphaFoldDB" id="A0AAP2Z8Y4"/>
<keyword evidence="1" id="KW-0812">Transmembrane</keyword>
<comment type="caution">
    <text evidence="2">The sequence shown here is derived from an EMBL/GenBank/DDBJ whole genome shotgun (WGS) entry which is preliminary data.</text>
</comment>
<feature type="transmembrane region" description="Helical" evidence="1">
    <location>
        <begin position="52"/>
        <end position="76"/>
    </location>
</feature>